<dbReference type="Pfam" id="PF23613">
    <property type="entry name" value="ELP3_N"/>
    <property type="match status" value="1"/>
</dbReference>
<dbReference type="EC" id="2.3.1.311" evidence="14"/>
<evidence type="ECO:0000256" key="3">
    <source>
        <dbReference type="ARBA" id="ARBA00005494"/>
    </source>
</evidence>
<dbReference type="SFLD" id="SFLDF00344">
    <property type="entry name" value="ELP3-like"/>
    <property type="match status" value="1"/>
</dbReference>
<comment type="cofactor">
    <cofactor evidence="1">
        <name>[4Fe-4S] cluster</name>
        <dbReference type="ChEBI" id="CHEBI:49883"/>
    </cofactor>
</comment>
<comment type="catalytic activity">
    <reaction evidence="15">
        <text>uridine(34) in tRNA + acetyl-CoA + S-adenosyl-L-methionine + H2O = 5-(carboxymethyl)uridine(34) in tRNA + 5'-deoxyadenosine + L-methionine + CoA + 2 H(+)</text>
        <dbReference type="Rhea" id="RHEA:61020"/>
        <dbReference type="Rhea" id="RHEA-COMP:10407"/>
        <dbReference type="Rhea" id="RHEA-COMP:11727"/>
        <dbReference type="ChEBI" id="CHEBI:15377"/>
        <dbReference type="ChEBI" id="CHEBI:15378"/>
        <dbReference type="ChEBI" id="CHEBI:17319"/>
        <dbReference type="ChEBI" id="CHEBI:57287"/>
        <dbReference type="ChEBI" id="CHEBI:57288"/>
        <dbReference type="ChEBI" id="CHEBI:57844"/>
        <dbReference type="ChEBI" id="CHEBI:59789"/>
        <dbReference type="ChEBI" id="CHEBI:65315"/>
        <dbReference type="ChEBI" id="CHEBI:74882"/>
        <dbReference type="EC" id="2.3.1.311"/>
    </reaction>
    <physiologicalReaction direction="left-to-right" evidence="15">
        <dbReference type="Rhea" id="RHEA:61021"/>
    </physiologicalReaction>
</comment>
<dbReference type="InterPro" id="IPR034687">
    <property type="entry name" value="ELP3-like"/>
</dbReference>
<evidence type="ECO:0000256" key="14">
    <source>
        <dbReference type="ARBA" id="ARBA00044771"/>
    </source>
</evidence>
<dbReference type="Gene3D" id="3.40.630.30">
    <property type="match status" value="1"/>
</dbReference>
<protein>
    <recommendedName>
        <fullName evidence="14">tRNA carboxymethyluridine synthase</fullName>
        <ecNumber evidence="14">2.3.1.311</ecNumber>
    </recommendedName>
</protein>
<evidence type="ECO:0000256" key="15">
    <source>
        <dbReference type="ARBA" id="ARBA00047372"/>
    </source>
</evidence>
<gene>
    <name evidence="18" type="primary">elp3</name>
    <name evidence="18" type="ORF">SVXNc_0701</name>
</gene>
<dbReference type="EMBL" id="CP104395">
    <property type="protein sequence ID" value="WEL19715.1"/>
    <property type="molecule type" value="Genomic_DNA"/>
</dbReference>
<proteinExistence type="inferred from homology"/>
<dbReference type="InterPro" id="IPR006638">
    <property type="entry name" value="Elp3/MiaA/NifB-like_rSAM"/>
</dbReference>
<evidence type="ECO:0000256" key="1">
    <source>
        <dbReference type="ARBA" id="ARBA00001966"/>
    </source>
</evidence>
<evidence type="ECO:0000259" key="16">
    <source>
        <dbReference type="PROSITE" id="PS51186"/>
    </source>
</evidence>
<dbReference type="PROSITE" id="PS51918">
    <property type="entry name" value="RADICAL_SAM"/>
    <property type="match status" value="1"/>
</dbReference>
<evidence type="ECO:0000256" key="12">
    <source>
        <dbReference type="ARBA" id="ARBA00023014"/>
    </source>
</evidence>
<dbReference type="GO" id="GO:0061733">
    <property type="term" value="F:protein-lysine-acetyltransferase activity"/>
    <property type="evidence" value="ECO:0007669"/>
    <property type="project" value="UniProtKB-EC"/>
</dbReference>
<evidence type="ECO:0000256" key="2">
    <source>
        <dbReference type="ARBA" id="ARBA00005217"/>
    </source>
</evidence>
<sequence length="524" mass="59792">MSLEKLSRKIIEEIESGEIESKDGIEKRKKELCREMSFQGMPKNSDIREFLDDEEEQAKELLKTKPTRSISGIANIAIMARPAPCGGGCVYCPKGEGAPQSYTGKEPATRRAIRNKYDPFDQVSDRLGQYEKNGHSIDKSKLIVMGGTFPFQDPDYQKEFVKRAFDGFNTYGDGTESDTLEEAIKQNETAKVRNVGVTFETRPDICETEHIDRILEMGGTRVEMGVQTVFEETHERTNRGHGMDKVIEATRKLKNAGFKVCYHLMLGLPGEDFEDDIEKFRQAFNKEQFQPDEVKIYPCEVIQGTELYRRYENGEFDPITSEEAKERLKKIQKDVLPPHVRVKRVMRDIPSTEVDAGPALTNMRQMALQELAEEGIRCRCIRCREVGHVKHKLGLEPKDVELLERDYAASGGHEYFYSFEDVDQDIILGFLRARAPTQSFRDEIDDDTLIVRQLKVLGSSTDIGTEGKDTQHKGYGKQLMEKAEEKARDLGRDRVAVISAVGTREYYRKLGYELEGAYMVKELE</sequence>
<organism evidence="18 19">
    <name type="scientific">Candidatus Nanohalococcus occultus</name>
    <dbReference type="NCBI Taxonomy" id="2978047"/>
    <lineage>
        <taxon>Archaea</taxon>
        <taxon>Candidatus Nanohalarchaeota</taxon>
        <taxon>Candidatus Nanohalarchaeota incertae sedis</taxon>
        <taxon>Candidatus Nanohalococcus</taxon>
    </lineage>
</organism>
<evidence type="ECO:0000256" key="8">
    <source>
        <dbReference type="ARBA" id="ARBA00022694"/>
    </source>
</evidence>
<reference evidence="18 19" key="1">
    <citation type="submission" date="2022-09" db="EMBL/GenBank/DDBJ databases">
        <title>Xylan utilization by haloarchaea-nanohaloarchaea associations.</title>
        <authorList>
            <person name="Yakimov M."/>
        </authorList>
    </citation>
    <scope>NUCLEOTIDE SEQUENCE [LARGE SCALE GENOMIC DNA]</scope>
    <source>
        <strain evidence="18 19">SVXNc</strain>
    </source>
</reference>
<dbReference type="InterPro" id="IPR058240">
    <property type="entry name" value="rSAM_sf"/>
</dbReference>
<dbReference type="CDD" id="cd01335">
    <property type="entry name" value="Radical_SAM"/>
    <property type="match status" value="1"/>
</dbReference>
<dbReference type="PANTHER" id="PTHR11135:SF7">
    <property type="entry name" value="TRNA URIDINE(34) ACETYLTRANSFERASE"/>
    <property type="match status" value="1"/>
</dbReference>
<evidence type="ECO:0000256" key="13">
    <source>
        <dbReference type="ARBA" id="ARBA00023315"/>
    </source>
</evidence>
<dbReference type="SUPFAM" id="SSF102114">
    <property type="entry name" value="Radical SAM enzymes"/>
    <property type="match status" value="1"/>
</dbReference>
<evidence type="ECO:0000259" key="17">
    <source>
        <dbReference type="PROSITE" id="PS51918"/>
    </source>
</evidence>
<name>A0ABY8CG58_9ARCH</name>
<keyword evidence="7" id="KW-0949">S-adenosyl-L-methionine</keyword>
<dbReference type="Pfam" id="PF00583">
    <property type="entry name" value="Acetyltransf_1"/>
    <property type="match status" value="1"/>
</dbReference>
<dbReference type="CDD" id="cd04301">
    <property type="entry name" value="NAT_SF"/>
    <property type="match status" value="1"/>
</dbReference>
<comment type="pathway">
    <text evidence="2">tRNA modification.</text>
</comment>
<dbReference type="PROSITE" id="PS51186">
    <property type="entry name" value="GNAT"/>
    <property type="match status" value="1"/>
</dbReference>
<dbReference type="SMART" id="SM00729">
    <property type="entry name" value="Elp3"/>
    <property type="match status" value="1"/>
</dbReference>
<evidence type="ECO:0000313" key="18">
    <source>
        <dbReference type="EMBL" id="WEL19715.1"/>
    </source>
</evidence>
<dbReference type="GeneID" id="90590138"/>
<evidence type="ECO:0000256" key="10">
    <source>
        <dbReference type="ARBA" id="ARBA00022884"/>
    </source>
</evidence>
<feature type="domain" description="N-acetyltransferase" evidence="16">
    <location>
        <begin position="468"/>
        <end position="524"/>
    </location>
</feature>
<keyword evidence="8" id="KW-0819">tRNA processing</keyword>
<evidence type="ECO:0000256" key="9">
    <source>
        <dbReference type="ARBA" id="ARBA00022723"/>
    </source>
</evidence>
<evidence type="ECO:0000256" key="7">
    <source>
        <dbReference type="ARBA" id="ARBA00022691"/>
    </source>
</evidence>
<dbReference type="SFLD" id="SFLDS00029">
    <property type="entry name" value="Radical_SAM"/>
    <property type="match status" value="1"/>
</dbReference>
<dbReference type="InterPro" id="IPR007197">
    <property type="entry name" value="rSAM"/>
</dbReference>
<evidence type="ECO:0000313" key="19">
    <source>
        <dbReference type="Proteomes" id="UP001218034"/>
    </source>
</evidence>
<dbReference type="PIRSF" id="PIRSF005669">
    <property type="entry name" value="Hist_AcTrfase_ELP3"/>
    <property type="match status" value="1"/>
</dbReference>
<dbReference type="SFLD" id="SFLDG01086">
    <property type="entry name" value="elongater_protein-like"/>
    <property type="match status" value="1"/>
</dbReference>
<keyword evidence="6 18" id="KW-0808">Transferase</keyword>
<keyword evidence="10" id="KW-0694">RNA-binding</keyword>
<evidence type="ECO:0000256" key="5">
    <source>
        <dbReference type="ARBA" id="ARBA00022555"/>
    </source>
</evidence>
<feature type="domain" description="Radical SAM core" evidence="17">
    <location>
        <begin position="68"/>
        <end position="338"/>
    </location>
</feature>
<keyword evidence="19" id="KW-1185">Reference proteome</keyword>
<dbReference type="SUPFAM" id="SSF55729">
    <property type="entry name" value="Acyl-CoA N-acyltransferases (Nat)"/>
    <property type="match status" value="1"/>
</dbReference>
<evidence type="ECO:0000256" key="11">
    <source>
        <dbReference type="ARBA" id="ARBA00023004"/>
    </source>
</evidence>
<dbReference type="InterPro" id="IPR039661">
    <property type="entry name" value="ELP3"/>
</dbReference>
<dbReference type="InterPro" id="IPR000182">
    <property type="entry name" value="GNAT_dom"/>
</dbReference>
<keyword evidence="5" id="KW-0820">tRNA-binding</keyword>
<dbReference type="Pfam" id="PF16199">
    <property type="entry name" value="Radical_SAM_C"/>
    <property type="match status" value="1"/>
</dbReference>
<accession>A0ABY8CG58</accession>
<dbReference type="NCBIfam" id="TIGR01211">
    <property type="entry name" value="ELP3"/>
    <property type="match status" value="1"/>
</dbReference>
<dbReference type="PANTHER" id="PTHR11135">
    <property type="entry name" value="HISTONE ACETYLTRANSFERASE-RELATED"/>
    <property type="match status" value="1"/>
</dbReference>
<dbReference type="InterPro" id="IPR016181">
    <property type="entry name" value="Acyl_CoA_acyltransferase"/>
</dbReference>
<comment type="similarity">
    <text evidence="3">Belongs to the ELP3 family.</text>
</comment>
<dbReference type="Gene3D" id="3.20.20.70">
    <property type="entry name" value="Aldolase class I"/>
    <property type="match status" value="1"/>
</dbReference>
<keyword evidence="12" id="KW-0411">Iron-sulfur</keyword>
<evidence type="ECO:0000256" key="4">
    <source>
        <dbReference type="ARBA" id="ARBA00022485"/>
    </source>
</evidence>
<dbReference type="RefSeq" id="WP_347721547.1">
    <property type="nucleotide sequence ID" value="NZ_CP104395.1"/>
</dbReference>
<keyword evidence="13 18" id="KW-0012">Acyltransferase</keyword>
<dbReference type="InterPro" id="IPR032432">
    <property type="entry name" value="Radical_SAM_C"/>
</dbReference>
<dbReference type="InterPro" id="IPR056591">
    <property type="entry name" value="ELP3-like_N"/>
</dbReference>
<keyword evidence="9" id="KW-0479">Metal-binding</keyword>
<keyword evidence="4" id="KW-0004">4Fe-4S</keyword>
<keyword evidence="11" id="KW-0408">Iron</keyword>
<dbReference type="InterPro" id="IPR013785">
    <property type="entry name" value="Aldolase_TIM"/>
</dbReference>
<evidence type="ECO:0000256" key="6">
    <source>
        <dbReference type="ARBA" id="ARBA00022679"/>
    </source>
</evidence>
<dbReference type="Proteomes" id="UP001218034">
    <property type="component" value="Chromosome"/>
</dbReference>
<dbReference type="Pfam" id="PF04055">
    <property type="entry name" value="Radical_SAM"/>
    <property type="match status" value="1"/>
</dbReference>